<dbReference type="SMART" id="SM00862">
    <property type="entry name" value="Trans_reg_C"/>
    <property type="match status" value="1"/>
</dbReference>
<dbReference type="InterPro" id="IPR011990">
    <property type="entry name" value="TPR-like_helical_dom_sf"/>
</dbReference>
<evidence type="ECO:0000313" key="8">
    <source>
        <dbReference type="EMBL" id="MFC5889038.1"/>
    </source>
</evidence>
<evidence type="ECO:0000256" key="4">
    <source>
        <dbReference type="ARBA" id="ARBA00023125"/>
    </source>
</evidence>
<keyword evidence="9" id="KW-1185">Reference proteome</keyword>
<dbReference type="Proteomes" id="UP001596067">
    <property type="component" value="Unassembled WGS sequence"/>
</dbReference>
<dbReference type="InterPro" id="IPR016032">
    <property type="entry name" value="Sig_transdc_resp-reg_C-effctor"/>
</dbReference>
<dbReference type="SUPFAM" id="SSF46894">
    <property type="entry name" value="C-terminal effector domain of the bipartite response regulators"/>
    <property type="match status" value="1"/>
</dbReference>
<evidence type="ECO:0000256" key="3">
    <source>
        <dbReference type="ARBA" id="ARBA00023015"/>
    </source>
</evidence>
<dbReference type="PANTHER" id="PTHR35807">
    <property type="entry name" value="TRANSCRIPTIONAL REGULATOR REDD-RELATED"/>
    <property type="match status" value="1"/>
</dbReference>
<dbReference type="InterPro" id="IPR005158">
    <property type="entry name" value="BTAD"/>
</dbReference>
<sequence length="257" mass="28904">MIFSVLGPLGVQANGRPVNPGSARQRAVLTALLLTPGQPMTAEQLTEAVWPRNPPNDVMANLHSYVSNLRRLLEPNRPPRSRDTVLRREATGYVLTVDDDCIDAFRFERLLHEGRRQLQAGLHQNARRTLERALALWRGSAYPEVSDYAVGAQAASRFEELRLLALESLWEAALAEERDFSMIAAELPALATRFPARERFSWLLMKALYRSGRRAEAIDAYHRTRRTLAEEYGVDPGNELQELFGTILRGERLAGSA</sequence>
<evidence type="ECO:0000256" key="1">
    <source>
        <dbReference type="ARBA" id="ARBA00005820"/>
    </source>
</evidence>
<dbReference type="Gene3D" id="1.10.10.10">
    <property type="entry name" value="Winged helix-like DNA-binding domain superfamily/Winged helix DNA-binding domain"/>
    <property type="match status" value="1"/>
</dbReference>
<dbReference type="InterPro" id="IPR036388">
    <property type="entry name" value="WH-like_DNA-bd_sf"/>
</dbReference>
<comment type="caution">
    <text evidence="8">The sequence shown here is derived from an EMBL/GenBank/DDBJ whole genome shotgun (WGS) entry which is preliminary data.</text>
</comment>
<feature type="DNA-binding region" description="OmpR/PhoB-type" evidence="6">
    <location>
        <begin position="1"/>
        <end position="97"/>
    </location>
</feature>
<gene>
    <name evidence="8" type="ORF">ACFP0N_29120</name>
</gene>
<dbReference type="InterPro" id="IPR001867">
    <property type="entry name" value="OmpR/PhoB-type_DNA-bd"/>
</dbReference>
<dbReference type="SUPFAM" id="SSF48452">
    <property type="entry name" value="TPR-like"/>
    <property type="match status" value="1"/>
</dbReference>
<keyword evidence="4 6" id="KW-0238">DNA-binding</keyword>
<name>A0ABW1F4B9_9ACTN</name>
<proteinExistence type="inferred from homology"/>
<dbReference type="PANTHER" id="PTHR35807:SF1">
    <property type="entry name" value="TRANSCRIPTIONAL REGULATOR REDD"/>
    <property type="match status" value="1"/>
</dbReference>
<evidence type="ECO:0000256" key="6">
    <source>
        <dbReference type="PROSITE-ProRule" id="PRU01091"/>
    </source>
</evidence>
<evidence type="ECO:0000256" key="2">
    <source>
        <dbReference type="ARBA" id="ARBA00023012"/>
    </source>
</evidence>
<keyword evidence="2" id="KW-0902">Two-component regulatory system</keyword>
<dbReference type="PROSITE" id="PS51755">
    <property type="entry name" value="OMPR_PHOB"/>
    <property type="match status" value="1"/>
</dbReference>
<dbReference type="SMART" id="SM01043">
    <property type="entry name" value="BTAD"/>
    <property type="match status" value="1"/>
</dbReference>
<dbReference type="EMBL" id="JBHSOD010000050">
    <property type="protein sequence ID" value="MFC5889038.1"/>
    <property type="molecule type" value="Genomic_DNA"/>
</dbReference>
<dbReference type="CDD" id="cd15831">
    <property type="entry name" value="BTAD"/>
    <property type="match status" value="1"/>
</dbReference>
<protein>
    <submittedName>
        <fullName evidence="8">AfsR/SARP family transcriptional regulator</fullName>
    </submittedName>
</protein>
<dbReference type="Pfam" id="PF00486">
    <property type="entry name" value="Trans_reg_C"/>
    <property type="match status" value="1"/>
</dbReference>
<comment type="similarity">
    <text evidence="1">Belongs to the AfsR/DnrI/RedD regulatory family.</text>
</comment>
<accession>A0ABW1F4B9</accession>
<evidence type="ECO:0000259" key="7">
    <source>
        <dbReference type="PROSITE" id="PS51755"/>
    </source>
</evidence>
<dbReference type="InterPro" id="IPR051677">
    <property type="entry name" value="AfsR-DnrI-RedD_regulator"/>
</dbReference>
<dbReference type="Gene3D" id="1.25.40.10">
    <property type="entry name" value="Tetratricopeptide repeat domain"/>
    <property type="match status" value="1"/>
</dbReference>
<dbReference type="Pfam" id="PF03704">
    <property type="entry name" value="BTAD"/>
    <property type="match status" value="1"/>
</dbReference>
<evidence type="ECO:0000256" key="5">
    <source>
        <dbReference type="ARBA" id="ARBA00023163"/>
    </source>
</evidence>
<organism evidence="8 9">
    <name type="scientific">Kitasatospora aburaviensis</name>
    <dbReference type="NCBI Taxonomy" id="67265"/>
    <lineage>
        <taxon>Bacteria</taxon>
        <taxon>Bacillati</taxon>
        <taxon>Actinomycetota</taxon>
        <taxon>Actinomycetes</taxon>
        <taxon>Kitasatosporales</taxon>
        <taxon>Streptomycetaceae</taxon>
        <taxon>Kitasatospora</taxon>
    </lineage>
</organism>
<evidence type="ECO:0000313" key="9">
    <source>
        <dbReference type="Proteomes" id="UP001596067"/>
    </source>
</evidence>
<feature type="domain" description="OmpR/PhoB-type" evidence="7">
    <location>
        <begin position="1"/>
        <end position="97"/>
    </location>
</feature>
<reference evidence="9" key="1">
    <citation type="journal article" date="2019" name="Int. J. Syst. Evol. Microbiol.">
        <title>The Global Catalogue of Microorganisms (GCM) 10K type strain sequencing project: providing services to taxonomists for standard genome sequencing and annotation.</title>
        <authorList>
            <consortium name="The Broad Institute Genomics Platform"/>
            <consortium name="The Broad Institute Genome Sequencing Center for Infectious Disease"/>
            <person name="Wu L."/>
            <person name="Ma J."/>
        </authorList>
    </citation>
    <scope>NUCLEOTIDE SEQUENCE [LARGE SCALE GENOMIC DNA]</scope>
    <source>
        <strain evidence="9">CGMCC 4.1469</strain>
    </source>
</reference>
<keyword evidence="3" id="KW-0805">Transcription regulation</keyword>
<dbReference type="RefSeq" id="WP_313766971.1">
    <property type="nucleotide sequence ID" value="NZ_BAAAVH010000020.1"/>
</dbReference>
<keyword evidence="5" id="KW-0804">Transcription</keyword>